<dbReference type="Proteomes" id="UP001180487">
    <property type="component" value="Unassembled WGS sequence"/>
</dbReference>
<accession>A0ABU2C2P9</accession>
<sequence>MTDISALTKPSDLRPLIFWEGFPPCGLMTKQVVDLFGDQLVLLGTRAAVPFEGLEDLLGHQVEWLANPDDIWERRHEFADRNLIIHTGWAHKGWLRFDRWMRQRGAKVVVAVDNSFKGNLRQIGGALWFRLWLRQHFDAALVPGHSATKLMRFLGMPANRIFTGYYGAFESIYTAGPPISNRREEFLFVGQLIPRKGVDILLEAFSQYRQSGGTWTLRILGNGPMRNQCQGDGIVFEGFAQARVTAQRMQEARCLVLPSREDHWGTVVCEAAASGSLLITSRWVGASDDLVRSGINGFVFHDMSAKSLAQALRQVARWDHARLQYAQNVSLGLAQGYTSAAYSSAFHTLVALLQTKSPA</sequence>
<reference evidence="1 2" key="1">
    <citation type="submission" date="2023-07" db="EMBL/GenBank/DDBJ databases">
        <title>Sorghum-associated microbial communities from plants grown in Nebraska, USA.</title>
        <authorList>
            <person name="Schachtman D."/>
        </authorList>
    </citation>
    <scope>NUCLEOTIDE SEQUENCE [LARGE SCALE GENOMIC DNA]</scope>
    <source>
        <strain evidence="1 2">BE313</strain>
    </source>
</reference>
<dbReference type="CDD" id="cd03801">
    <property type="entry name" value="GT4_PimA-like"/>
    <property type="match status" value="1"/>
</dbReference>
<organism evidence="1 2">
    <name type="scientific">Rhodoferax ferrireducens</name>
    <dbReference type="NCBI Taxonomy" id="192843"/>
    <lineage>
        <taxon>Bacteria</taxon>
        <taxon>Pseudomonadati</taxon>
        <taxon>Pseudomonadota</taxon>
        <taxon>Betaproteobacteria</taxon>
        <taxon>Burkholderiales</taxon>
        <taxon>Comamonadaceae</taxon>
        <taxon>Rhodoferax</taxon>
    </lineage>
</organism>
<dbReference type="PANTHER" id="PTHR12526:SF637">
    <property type="entry name" value="GLYCOSYLTRANSFERASE EPSF-RELATED"/>
    <property type="match status" value="1"/>
</dbReference>
<gene>
    <name evidence="1" type="ORF">J2X19_000255</name>
</gene>
<dbReference type="PANTHER" id="PTHR12526">
    <property type="entry name" value="GLYCOSYLTRANSFERASE"/>
    <property type="match status" value="1"/>
</dbReference>
<keyword evidence="2" id="KW-1185">Reference proteome</keyword>
<name>A0ABU2C2P9_9BURK</name>
<dbReference type="Gene3D" id="3.40.50.2000">
    <property type="entry name" value="Glycogen Phosphorylase B"/>
    <property type="match status" value="1"/>
</dbReference>
<protein>
    <submittedName>
        <fullName evidence="1">Glycosyltransferase involved in cell wall biosynthesis</fullName>
    </submittedName>
</protein>
<evidence type="ECO:0000313" key="1">
    <source>
        <dbReference type="EMBL" id="MDR7375597.1"/>
    </source>
</evidence>
<comment type="caution">
    <text evidence="1">The sequence shown here is derived from an EMBL/GenBank/DDBJ whole genome shotgun (WGS) entry which is preliminary data.</text>
</comment>
<proteinExistence type="predicted"/>
<evidence type="ECO:0000313" key="2">
    <source>
        <dbReference type="Proteomes" id="UP001180487"/>
    </source>
</evidence>
<dbReference type="EMBL" id="JAVDXT010000001">
    <property type="protein sequence ID" value="MDR7375597.1"/>
    <property type="molecule type" value="Genomic_DNA"/>
</dbReference>
<dbReference type="Pfam" id="PF13692">
    <property type="entry name" value="Glyco_trans_1_4"/>
    <property type="match status" value="1"/>
</dbReference>
<dbReference type="RefSeq" id="WP_310369934.1">
    <property type="nucleotide sequence ID" value="NZ_JAVDXT010000001.1"/>
</dbReference>
<dbReference type="SUPFAM" id="SSF53756">
    <property type="entry name" value="UDP-Glycosyltransferase/glycogen phosphorylase"/>
    <property type="match status" value="1"/>
</dbReference>